<comment type="caution">
    <text evidence="1">The sequence shown here is derived from an EMBL/GenBank/DDBJ whole genome shotgun (WGS) entry which is preliminary data.</text>
</comment>
<feature type="non-terminal residue" evidence="1">
    <location>
        <position position="55"/>
    </location>
</feature>
<protein>
    <submittedName>
        <fullName evidence="1">Uncharacterized protein</fullName>
    </submittedName>
</protein>
<sequence length="55" mass="6441">MWKMCISGRHLSTNAKSSVRLKWKFVSITAYLSPARLKNRINTSGWAITWLFRRA</sequence>
<dbReference type="EMBL" id="JASCZI010032904">
    <property type="protein sequence ID" value="MED6128622.1"/>
    <property type="molecule type" value="Genomic_DNA"/>
</dbReference>
<reference evidence="1 2" key="1">
    <citation type="journal article" date="2023" name="Plants (Basel)">
        <title>Bridging the Gap: Combining Genomics and Transcriptomics Approaches to Understand Stylosanthes scabra, an Orphan Legume from the Brazilian Caatinga.</title>
        <authorList>
            <person name="Ferreira-Neto J.R.C."/>
            <person name="da Silva M.D."/>
            <person name="Binneck E."/>
            <person name="de Melo N.F."/>
            <person name="da Silva R.H."/>
            <person name="de Melo A.L.T.M."/>
            <person name="Pandolfi V."/>
            <person name="Bustamante F.O."/>
            <person name="Brasileiro-Vidal A.C."/>
            <person name="Benko-Iseppon A.M."/>
        </authorList>
    </citation>
    <scope>NUCLEOTIDE SEQUENCE [LARGE SCALE GENOMIC DNA]</scope>
    <source>
        <tissue evidence="1">Leaves</tissue>
    </source>
</reference>
<organism evidence="1 2">
    <name type="scientific">Stylosanthes scabra</name>
    <dbReference type="NCBI Taxonomy" id="79078"/>
    <lineage>
        <taxon>Eukaryota</taxon>
        <taxon>Viridiplantae</taxon>
        <taxon>Streptophyta</taxon>
        <taxon>Embryophyta</taxon>
        <taxon>Tracheophyta</taxon>
        <taxon>Spermatophyta</taxon>
        <taxon>Magnoliopsida</taxon>
        <taxon>eudicotyledons</taxon>
        <taxon>Gunneridae</taxon>
        <taxon>Pentapetalae</taxon>
        <taxon>rosids</taxon>
        <taxon>fabids</taxon>
        <taxon>Fabales</taxon>
        <taxon>Fabaceae</taxon>
        <taxon>Papilionoideae</taxon>
        <taxon>50 kb inversion clade</taxon>
        <taxon>dalbergioids sensu lato</taxon>
        <taxon>Dalbergieae</taxon>
        <taxon>Pterocarpus clade</taxon>
        <taxon>Stylosanthes</taxon>
    </lineage>
</organism>
<accession>A0ABU6RXA9</accession>
<gene>
    <name evidence="1" type="ORF">PIB30_099686</name>
</gene>
<name>A0ABU6RXA9_9FABA</name>
<evidence type="ECO:0000313" key="1">
    <source>
        <dbReference type="EMBL" id="MED6128622.1"/>
    </source>
</evidence>
<dbReference type="Proteomes" id="UP001341840">
    <property type="component" value="Unassembled WGS sequence"/>
</dbReference>
<evidence type="ECO:0000313" key="2">
    <source>
        <dbReference type="Proteomes" id="UP001341840"/>
    </source>
</evidence>
<proteinExistence type="predicted"/>
<keyword evidence="2" id="KW-1185">Reference proteome</keyword>